<dbReference type="Gene3D" id="3.30.200.20">
    <property type="entry name" value="Phosphorylase Kinase, domain 1"/>
    <property type="match status" value="1"/>
</dbReference>
<proteinExistence type="predicted"/>
<dbReference type="AlphaFoldDB" id="W2TWF1"/>
<keyword evidence="1" id="KW-0067">ATP-binding</keyword>
<dbReference type="EMBL" id="KI657736">
    <property type="protein sequence ID" value="ETN85386.1"/>
    <property type="molecule type" value="Genomic_DNA"/>
</dbReference>
<dbReference type="GO" id="GO:0004672">
    <property type="term" value="F:protein kinase activity"/>
    <property type="evidence" value="ECO:0007669"/>
    <property type="project" value="InterPro"/>
</dbReference>
<dbReference type="SUPFAM" id="SSF56112">
    <property type="entry name" value="Protein kinase-like (PK-like)"/>
    <property type="match status" value="1"/>
</dbReference>
<dbReference type="PROSITE" id="PS50011">
    <property type="entry name" value="PROTEIN_KINASE_DOM"/>
    <property type="match status" value="1"/>
</dbReference>
<dbReference type="PROSITE" id="PS00107">
    <property type="entry name" value="PROTEIN_KINASE_ATP"/>
    <property type="match status" value="1"/>
</dbReference>
<dbReference type="InterPro" id="IPR017441">
    <property type="entry name" value="Protein_kinase_ATP_BS"/>
</dbReference>
<reference evidence="4" key="1">
    <citation type="journal article" date="2014" name="Nat. Genet.">
        <title>Genome of the human hookworm Necator americanus.</title>
        <authorList>
            <person name="Tang Y.T."/>
            <person name="Gao X."/>
            <person name="Rosa B.A."/>
            <person name="Abubucker S."/>
            <person name="Hallsworth-Pepin K."/>
            <person name="Martin J."/>
            <person name="Tyagi R."/>
            <person name="Heizer E."/>
            <person name="Zhang X."/>
            <person name="Bhonagiri-Palsikar V."/>
            <person name="Minx P."/>
            <person name="Warren W.C."/>
            <person name="Wang Q."/>
            <person name="Zhan B."/>
            <person name="Hotez P.J."/>
            <person name="Sternberg P.W."/>
            <person name="Dougall A."/>
            <person name="Gaze S.T."/>
            <person name="Mulvenna J."/>
            <person name="Sotillo J."/>
            <person name="Ranganathan S."/>
            <person name="Rabelo E.M."/>
            <person name="Wilson R.K."/>
            <person name="Felgner P.L."/>
            <person name="Bethony J."/>
            <person name="Hawdon J.M."/>
            <person name="Gasser R.B."/>
            <person name="Loukas A."/>
            <person name="Mitreva M."/>
        </authorList>
    </citation>
    <scope>NUCLEOTIDE SEQUENCE [LARGE SCALE GENOMIC DNA]</scope>
</reference>
<accession>W2TWF1</accession>
<protein>
    <recommendedName>
        <fullName evidence="2">Protein kinase domain-containing protein</fullName>
    </recommendedName>
</protein>
<evidence type="ECO:0000256" key="1">
    <source>
        <dbReference type="PROSITE-ProRule" id="PRU10141"/>
    </source>
</evidence>
<feature type="binding site" evidence="1">
    <location>
        <position position="74"/>
    </location>
    <ligand>
        <name>ATP</name>
        <dbReference type="ChEBI" id="CHEBI:30616"/>
    </ligand>
</feature>
<keyword evidence="1" id="KW-0547">Nucleotide-binding</keyword>
<keyword evidence="4" id="KW-1185">Reference proteome</keyword>
<evidence type="ECO:0000313" key="3">
    <source>
        <dbReference type="EMBL" id="ETN85386.1"/>
    </source>
</evidence>
<dbReference type="KEGG" id="nai:NECAME_06410"/>
<dbReference type="InterPro" id="IPR000719">
    <property type="entry name" value="Prot_kinase_dom"/>
</dbReference>
<name>W2TWF1_NECAM</name>
<organism evidence="3 4">
    <name type="scientific">Necator americanus</name>
    <name type="common">Human hookworm</name>
    <dbReference type="NCBI Taxonomy" id="51031"/>
    <lineage>
        <taxon>Eukaryota</taxon>
        <taxon>Metazoa</taxon>
        <taxon>Ecdysozoa</taxon>
        <taxon>Nematoda</taxon>
        <taxon>Chromadorea</taxon>
        <taxon>Rhabditida</taxon>
        <taxon>Rhabditina</taxon>
        <taxon>Rhabditomorpha</taxon>
        <taxon>Strongyloidea</taxon>
        <taxon>Ancylostomatidae</taxon>
        <taxon>Bunostominae</taxon>
        <taxon>Necator</taxon>
    </lineage>
</organism>
<sequence>MSLRLKRRFAQILIWAHNADSLAEIDISEVRKCGEKADARQFELLKVLGQGSFGKVFLVRKIRGRDTGQIYAMKVR</sequence>
<feature type="domain" description="Protein kinase" evidence="2">
    <location>
        <begin position="42"/>
        <end position="76"/>
    </location>
</feature>
<dbReference type="InterPro" id="IPR011009">
    <property type="entry name" value="Kinase-like_dom_sf"/>
</dbReference>
<dbReference type="STRING" id="51031.W2TWF1"/>
<dbReference type="Proteomes" id="UP000053676">
    <property type="component" value="Unassembled WGS sequence"/>
</dbReference>
<dbReference type="OrthoDB" id="63267at2759"/>
<dbReference type="GO" id="GO:0005524">
    <property type="term" value="F:ATP binding"/>
    <property type="evidence" value="ECO:0007669"/>
    <property type="project" value="UniProtKB-UniRule"/>
</dbReference>
<gene>
    <name evidence="3" type="ORF">NECAME_06410</name>
</gene>
<evidence type="ECO:0000313" key="4">
    <source>
        <dbReference type="Proteomes" id="UP000053676"/>
    </source>
</evidence>
<evidence type="ECO:0000259" key="2">
    <source>
        <dbReference type="PROSITE" id="PS50011"/>
    </source>
</evidence>